<feature type="chain" id="PRO_5035944795" description="LRRNT domain-containing protein" evidence="6">
    <location>
        <begin position="25"/>
        <end position="772"/>
    </location>
</feature>
<dbReference type="InterPro" id="IPR003591">
    <property type="entry name" value="Leu-rich_rpt_typical-subtyp"/>
</dbReference>
<feature type="domain" description="LRRNT" evidence="7">
    <location>
        <begin position="404"/>
        <end position="436"/>
    </location>
</feature>
<gene>
    <name evidence="8" type="ORF">JZ751_008853</name>
</gene>
<keyword evidence="1" id="KW-0433">Leucine-rich repeat</keyword>
<keyword evidence="3" id="KW-0677">Repeat</keyword>
<evidence type="ECO:0000256" key="1">
    <source>
        <dbReference type="ARBA" id="ARBA00022614"/>
    </source>
</evidence>
<dbReference type="Proteomes" id="UP000824540">
    <property type="component" value="Unassembled WGS sequence"/>
</dbReference>
<dbReference type="InterPro" id="IPR032675">
    <property type="entry name" value="LRR_dom_sf"/>
</dbReference>
<keyword evidence="2 6" id="KW-0732">Signal</keyword>
<dbReference type="SUPFAM" id="SSF52058">
    <property type="entry name" value="L domain-like"/>
    <property type="match status" value="1"/>
</dbReference>
<organism evidence="8 9">
    <name type="scientific">Albula glossodonta</name>
    <name type="common">roundjaw bonefish</name>
    <dbReference type="NCBI Taxonomy" id="121402"/>
    <lineage>
        <taxon>Eukaryota</taxon>
        <taxon>Metazoa</taxon>
        <taxon>Chordata</taxon>
        <taxon>Craniata</taxon>
        <taxon>Vertebrata</taxon>
        <taxon>Euteleostomi</taxon>
        <taxon>Actinopterygii</taxon>
        <taxon>Neopterygii</taxon>
        <taxon>Teleostei</taxon>
        <taxon>Albuliformes</taxon>
        <taxon>Albulidae</taxon>
        <taxon>Albula</taxon>
    </lineage>
</organism>
<dbReference type="SMART" id="SM00013">
    <property type="entry name" value="LRRNT"/>
    <property type="match status" value="1"/>
</dbReference>
<feature type="compositionally biased region" description="Polar residues" evidence="5">
    <location>
        <begin position="312"/>
        <end position="321"/>
    </location>
</feature>
<feature type="compositionally biased region" description="Basic residues" evidence="5">
    <location>
        <begin position="369"/>
        <end position="384"/>
    </location>
</feature>
<evidence type="ECO:0000259" key="7">
    <source>
        <dbReference type="SMART" id="SM00013"/>
    </source>
</evidence>
<feature type="compositionally biased region" description="Basic and acidic residues" evidence="5">
    <location>
        <begin position="128"/>
        <end position="144"/>
    </location>
</feature>
<feature type="compositionally biased region" description="Basic and acidic residues" evidence="5">
    <location>
        <begin position="292"/>
        <end position="308"/>
    </location>
</feature>
<dbReference type="Pfam" id="PF01462">
    <property type="entry name" value="LRRNT"/>
    <property type="match status" value="1"/>
</dbReference>
<dbReference type="Gene3D" id="3.80.10.10">
    <property type="entry name" value="Ribonuclease Inhibitor"/>
    <property type="match status" value="2"/>
</dbReference>
<keyword evidence="9" id="KW-1185">Reference proteome</keyword>
<dbReference type="PANTHER" id="PTHR45712">
    <property type="entry name" value="AGAP008170-PA"/>
    <property type="match status" value="1"/>
</dbReference>
<feature type="compositionally biased region" description="Basic residues" evidence="5">
    <location>
        <begin position="327"/>
        <end position="346"/>
    </location>
</feature>
<evidence type="ECO:0000256" key="3">
    <source>
        <dbReference type="ARBA" id="ARBA00022737"/>
    </source>
</evidence>
<dbReference type="GO" id="GO:0005615">
    <property type="term" value="C:extracellular space"/>
    <property type="evidence" value="ECO:0007669"/>
    <property type="project" value="TreeGrafter"/>
</dbReference>
<protein>
    <recommendedName>
        <fullName evidence="7">LRRNT domain-containing protein</fullName>
    </recommendedName>
</protein>
<feature type="signal peptide" evidence="6">
    <location>
        <begin position="1"/>
        <end position="24"/>
    </location>
</feature>
<name>A0A8T2P045_9TELE</name>
<dbReference type="Pfam" id="PF13855">
    <property type="entry name" value="LRR_8"/>
    <property type="match status" value="4"/>
</dbReference>
<dbReference type="InterPro" id="IPR050333">
    <property type="entry name" value="SLRP"/>
</dbReference>
<reference evidence="8" key="1">
    <citation type="thesis" date="2021" institute="BYU ScholarsArchive" country="Provo, UT, USA">
        <title>Applications of and Algorithms for Genome Assembly and Genomic Analyses with an Emphasis on Marine Teleosts.</title>
        <authorList>
            <person name="Pickett B.D."/>
        </authorList>
    </citation>
    <scope>NUCLEOTIDE SEQUENCE</scope>
    <source>
        <strain evidence="8">HI-2016</strain>
    </source>
</reference>
<sequence length="772" mass="86277">MWGSGKVRPLHLIVKLLRGAPALTFCHDAEVTHNSDGKFWVGVNVMVTRDSGTERKSLYVGGRERAGMSLPAAGDHDSDQERERRSRAEASKVRRQESYNADSWDGENRASDGVEKRYEEELGGGMMDENRRADERKEEDMIRTDEEEEKNDGANGQDKRQGGKSREDKTHAEEEMVPEVKNPELHRVEDEGKESQRRDSSVIETIARLNPSLRLSIETDAPNSEERNSSTSHQSLDPLRAPPSPTDSRAVTPAVSHTSMAAGGSEEVTFTSEKTNSELVQLRTLTDYSLPHLREEEGLVPRATEKKFGPSGASTSLSSGTREQRSEKKRTKLKRPVPKTKKKKTHPASDPETKRSKPPKKVKAEQKSKSQKKGKNEKNKKKTKHMDDKTEKENINFPYFKDDYCPPDCACYGRVVQCSDKGVDKIPYGIPYNARYILLMNNNISGIQLDLLREYLTLEFLVLSNNRLTDGGIEGAFEGMSQLKRLYLDGNRLMSIPADLPVSLEELRLDGNLVSEMSEVAWTGYSALVILSLNNNSLGGESLPERVFAPLTGLRTLSLINNRLTAAPLHLPANIKELYLRGNHIEQVPSSTFPKGSDLLVLDLSDNRLTNKGLAKDSLQTLVHLENLNLEGNLFRQIPRHLPPTIRTLNLEGNIITSVGKADFLGLPHLEHLGLSRNQITRVAPGAFWGLPVLHQLELGHNTLRQVPRRLPPSLRSVSLIHNKIRSIPRDAFCSKGKYPPLSGLVKVQLEHNLIHLGDLDSQAFSCLRGYQ</sequence>
<comment type="caution">
    <text evidence="8">The sequence shown here is derived from an EMBL/GenBank/DDBJ whole genome shotgun (WGS) entry which is preliminary data.</text>
</comment>
<evidence type="ECO:0000256" key="2">
    <source>
        <dbReference type="ARBA" id="ARBA00022729"/>
    </source>
</evidence>
<feature type="compositionally biased region" description="Polar residues" evidence="5">
    <location>
        <begin position="268"/>
        <end position="287"/>
    </location>
</feature>
<feature type="compositionally biased region" description="Basic and acidic residues" evidence="5">
    <location>
        <begin position="181"/>
        <end position="201"/>
    </location>
</feature>
<dbReference type="PROSITE" id="PS51450">
    <property type="entry name" value="LRR"/>
    <property type="match status" value="2"/>
</dbReference>
<dbReference type="OrthoDB" id="676979at2759"/>
<dbReference type="AlphaFoldDB" id="A0A8T2P045"/>
<evidence type="ECO:0000256" key="4">
    <source>
        <dbReference type="ARBA" id="ARBA00023180"/>
    </source>
</evidence>
<dbReference type="InterPro" id="IPR000372">
    <property type="entry name" value="LRRNT"/>
</dbReference>
<dbReference type="FunFam" id="3.80.10.10:FF:000770">
    <property type="entry name" value="Uncharacterized protein"/>
    <property type="match status" value="1"/>
</dbReference>
<feature type="region of interest" description="Disordered" evidence="5">
    <location>
        <begin position="60"/>
        <end position="390"/>
    </location>
</feature>
<keyword evidence="4" id="KW-0325">Glycoprotein</keyword>
<proteinExistence type="predicted"/>
<dbReference type="InterPro" id="IPR001611">
    <property type="entry name" value="Leu-rich_rpt"/>
</dbReference>
<evidence type="ECO:0000313" key="8">
    <source>
        <dbReference type="EMBL" id="KAG9345709.1"/>
    </source>
</evidence>
<dbReference type="SMART" id="SM00369">
    <property type="entry name" value="LRR_TYP"/>
    <property type="match status" value="10"/>
</dbReference>
<feature type="compositionally biased region" description="Basic and acidic residues" evidence="5">
    <location>
        <begin position="74"/>
        <end position="97"/>
    </location>
</feature>
<dbReference type="PANTHER" id="PTHR45712:SF18">
    <property type="entry name" value="PODOCAN-LIKE PROTEIN 1"/>
    <property type="match status" value="1"/>
</dbReference>
<evidence type="ECO:0000256" key="6">
    <source>
        <dbReference type="SAM" id="SignalP"/>
    </source>
</evidence>
<dbReference type="EMBL" id="JAFBMS010000017">
    <property type="protein sequence ID" value="KAG9345709.1"/>
    <property type="molecule type" value="Genomic_DNA"/>
</dbReference>
<accession>A0A8T2P045</accession>
<feature type="non-terminal residue" evidence="8">
    <location>
        <position position="772"/>
    </location>
</feature>
<evidence type="ECO:0000313" key="9">
    <source>
        <dbReference type="Proteomes" id="UP000824540"/>
    </source>
</evidence>
<feature type="compositionally biased region" description="Basic and acidic residues" evidence="5">
    <location>
        <begin position="106"/>
        <end position="120"/>
    </location>
</feature>
<evidence type="ECO:0000256" key="5">
    <source>
        <dbReference type="SAM" id="MobiDB-lite"/>
    </source>
</evidence>
<feature type="compositionally biased region" description="Basic and acidic residues" evidence="5">
    <location>
        <begin position="157"/>
        <end position="174"/>
    </location>
</feature>